<reference evidence="3" key="1">
    <citation type="submission" date="2017-02" db="UniProtKB">
        <authorList>
            <consortium name="WormBaseParasite"/>
        </authorList>
    </citation>
    <scope>IDENTIFICATION</scope>
</reference>
<reference evidence="1 2" key="2">
    <citation type="submission" date="2018-11" db="EMBL/GenBank/DDBJ databases">
        <authorList>
            <consortium name="Pathogen Informatics"/>
        </authorList>
    </citation>
    <scope>NUCLEOTIDE SEQUENCE [LARGE SCALE GENOMIC DNA]</scope>
</reference>
<protein>
    <submittedName>
        <fullName evidence="3">Ovule protein</fullName>
    </submittedName>
</protein>
<proteinExistence type="predicted"/>
<sequence length="84" mass="9496">MKISTRVGQVPKMNLAIVPGGNYTSQASGGVRQSEPQFHHANRKNSFQRKCSEVLLYYYTRFSQKVYTSSPMQANFSMDDGKLT</sequence>
<keyword evidence="2" id="KW-1185">Reference proteome</keyword>
<organism evidence="3">
    <name type="scientific">Brugia pahangi</name>
    <name type="common">Filarial nematode worm</name>
    <dbReference type="NCBI Taxonomy" id="6280"/>
    <lineage>
        <taxon>Eukaryota</taxon>
        <taxon>Metazoa</taxon>
        <taxon>Ecdysozoa</taxon>
        <taxon>Nematoda</taxon>
        <taxon>Chromadorea</taxon>
        <taxon>Rhabditida</taxon>
        <taxon>Spirurina</taxon>
        <taxon>Spiruromorpha</taxon>
        <taxon>Filarioidea</taxon>
        <taxon>Onchocercidae</taxon>
        <taxon>Brugia</taxon>
    </lineage>
</organism>
<evidence type="ECO:0000313" key="2">
    <source>
        <dbReference type="Proteomes" id="UP000278627"/>
    </source>
</evidence>
<dbReference type="EMBL" id="UZAD01001011">
    <property type="protein sequence ID" value="VDN84656.1"/>
    <property type="molecule type" value="Genomic_DNA"/>
</dbReference>
<dbReference type="WBParaSite" id="BPAG_0000350001-mRNA-1">
    <property type="protein sequence ID" value="BPAG_0000350001-mRNA-1"/>
    <property type="gene ID" value="BPAG_0000350001"/>
</dbReference>
<dbReference type="Proteomes" id="UP000278627">
    <property type="component" value="Unassembled WGS sequence"/>
</dbReference>
<dbReference type="AlphaFoldDB" id="A0A0N4T5L9"/>
<accession>A0A0N4T5L9</accession>
<name>A0A0N4T5L9_BRUPA</name>
<gene>
    <name evidence="1" type="ORF">BPAG_LOCUS3470</name>
</gene>
<evidence type="ECO:0000313" key="1">
    <source>
        <dbReference type="EMBL" id="VDN84656.1"/>
    </source>
</evidence>
<evidence type="ECO:0000313" key="3">
    <source>
        <dbReference type="WBParaSite" id="BPAG_0000350001-mRNA-1"/>
    </source>
</evidence>